<proteinExistence type="predicted"/>
<evidence type="ECO:0000313" key="1">
    <source>
        <dbReference type="EMBL" id="EWM28497.1"/>
    </source>
</evidence>
<keyword evidence="2" id="KW-1185">Reference proteome</keyword>
<protein>
    <submittedName>
        <fullName evidence="1">Uncharacterized protein</fullName>
    </submittedName>
</protein>
<gene>
    <name evidence="1" type="ORF">Naga_100058g26</name>
</gene>
<dbReference type="Proteomes" id="UP000019335">
    <property type="component" value="Chromosome 4"/>
</dbReference>
<reference evidence="1 2" key="1">
    <citation type="journal article" date="2014" name="Mol. Plant">
        <title>Chromosome Scale Genome Assembly and Transcriptome Profiling of Nannochloropsis gaditana in Nitrogen Depletion.</title>
        <authorList>
            <person name="Corteggiani Carpinelli E."/>
            <person name="Telatin A."/>
            <person name="Vitulo N."/>
            <person name="Forcato C."/>
            <person name="D'Angelo M."/>
            <person name="Schiavon R."/>
            <person name="Vezzi A."/>
            <person name="Giacometti G.M."/>
            <person name="Morosinotto T."/>
            <person name="Valle G."/>
        </authorList>
    </citation>
    <scope>NUCLEOTIDE SEQUENCE [LARGE SCALE GENOMIC DNA]</scope>
    <source>
        <strain evidence="1 2">B-31</strain>
    </source>
</reference>
<dbReference type="OrthoDB" id="10373642at2759"/>
<dbReference type="EMBL" id="AZIL01000281">
    <property type="protein sequence ID" value="EWM28497.1"/>
    <property type="molecule type" value="Genomic_DNA"/>
</dbReference>
<name>W7TQW7_9STRA</name>
<evidence type="ECO:0000313" key="2">
    <source>
        <dbReference type="Proteomes" id="UP000019335"/>
    </source>
</evidence>
<dbReference type="AlphaFoldDB" id="W7TQW7"/>
<comment type="caution">
    <text evidence="1">The sequence shown here is derived from an EMBL/GenBank/DDBJ whole genome shotgun (WGS) entry which is preliminary data.</text>
</comment>
<sequence>MADAVNTIIDAVKEMVQDVGEKVGAAVKDALHVPDNFAPMVQTLKELVTSGQKFASGEGSTEELNGLSTKLSSFSAMVDTLEDGPLKKMVLTLRDQAVSQLKDVKGSEKVGDSPSDPPAGCSYVFLLLDFLSSTEDSWRIPIISGLSFTLLSKLEVLLVCAEIHAASAPSGQAFENIFALSFISF</sequence>
<accession>W7TQW7</accession>
<organism evidence="1 2">
    <name type="scientific">Nannochloropsis gaditana</name>
    <dbReference type="NCBI Taxonomy" id="72520"/>
    <lineage>
        <taxon>Eukaryota</taxon>
        <taxon>Sar</taxon>
        <taxon>Stramenopiles</taxon>
        <taxon>Ochrophyta</taxon>
        <taxon>Eustigmatophyceae</taxon>
        <taxon>Eustigmatales</taxon>
        <taxon>Monodopsidaceae</taxon>
        <taxon>Nannochloropsis</taxon>
    </lineage>
</organism>